<dbReference type="InterPro" id="IPR027266">
    <property type="entry name" value="TrmE/GcvT-like"/>
</dbReference>
<dbReference type="GO" id="GO:0016226">
    <property type="term" value="P:iron-sulfur cluster assembly"/>
    <property type="evidence" value="ECO:0007669"/>
    <property type="project" value="TreeGrafter"/>
</dbReference>
<dbReference type="NCBIfam" id="TIGR03317">
    <property type="entry name" value="ygfZ_signature"/>
    <property type="match status" value="1"/>
</dbReference>
<dbReference type="PANTHER" id="PTHR22602">
    <property type="entry name" value="TRANSFERASE CAF17, MITOCHONDRIAL-RELATED"/>
    <property type="match status" value="1"/>
</dbReference>
<dbReference type="OrthoDB" id="9796287at2"/>
<accession>A0A4Q8L722</accession>
<proteinExistence type="predicted"/>
<sequence length="293" mass="31520">MLILTILTDNHANPSERAFALPDHGVVTLEGADAVAFAQAQFANDLHALEDGRWQWNAWLTPKGRVIALFAALRLAADRLVLVVPDVPAIELATALKRFVFRRKVVVAVAADLHPLGLFAASTTAQGALLAPDEAGIAMDVGSAHQPRTLLLGRSSGDADVAALERWRDLDLAHGLPRLEASQREQWTPQQLSLDRLRAFSVKKGCYPGQEIVARTHFLGKAKRGLALLESDALLQPGAPVSDTEREVGQVVGASHRAPGPVLAVLPLDHPTTVLHSGDQPLRQRTLLDGLAR</sequence>
<evidence type="ECO:0000313" key="2">
    <source>
        <dbReference type="EMBL" id="TAA23720.1"/>
    </source>
</evidence>
<evidence type="ECO:0000313" key="3">
    <source>
        <dbReference type="Proteomes" id="UP000292627"/>
    </source>
</evidence>
<reference evidence="2 3" key="1">
    <citation type="submission" date="2019-02" db="EMBL/GenBank/DDBJ databases">
        <title>WGS of Pseudoxanthomonas species novum from clinical isolates.</title>
        <authorList>
            <person name="Bernier A.-M."/>
            <person name="Bernard K."/>
            <person name="Vachon A."/>
        </authorList>
    </citation>
    <scope>NUCLEOTIDE SEQUENCE [LARGE SCALE GENOMIC DNA]</scope>
    <source>
        <strain evidence="2 3">NML171200</strain>
    </source>
</reference>
<protein>
    <submittedName>
        <fullName evidence="2">Folate-binding protein</fullName>
    </submittedName>
</protein>
<dbReference type="Gene3D" id="3.30.1360.120">
    <property type="entry name" value="Probable tRNA modification gtpase trme, domain 1"/>
    <property type="match status" value="1"/>
</dbReference>
<dbReference type="InterPro" id="IPR017703">
    <property type="entry name" value="YgfZ/GCV_T_CS"/>
</dbReference>
<keyword evidence="1" id="KW-0809">Transit peptide</keyword>
<name>A0A4Q8L722_9GAMM</name>
<dbReference type="SUPFAM" id="SSF103025">
    <property type="entry name" value="Folate-binding domain"/>
    <property type="match status" value="1"/>
</dbReference>
<dbReference type="InterPro" id="IPR045179">
    <property type="entry name" value="YgfZ/GcvT"/>
</dbReference>
<dbReference type="EMBL" id="SHMC01000005">
    <property type="protein sequence ID" value="TAA23720.1"/>
    <property type="molecule type" value="Genomic_DNA"/>
</dbReference>
<comment type="caution">
    <text evidence="2">The sequence shown here is derived from an EMBL/GenBank/DDBJ whole genome shotgun (WGS) entry which is preliminary data.</text>
</comment>
<dbReference type="PANTHER" id="PTHR22602:SF0">
    <property type="entry name" value="TRANSFERASE CAF17, MITOCHONDRIAL-RELATED"/>
    <property type="match status" value="1"/>
</dbReference>
<organism evidence="2 3">
    <name type="scientific">Pseudoxanthomonas winnipegensis</name>
    <dbReference type="NCBI Taxonomy" id="2480810"/>
    <lineage>
        <taxon>Bacteria</taxon>
        <taxon>Pseudomonadati</taxon>
        <taxon>Pseudomonadota</taxon>
        <taxon>Gammaproteobacteria</taxon>
        <taxon>Lysobacterales</taxon>
        <taxon>Lysobacteraceae</taxon>
        <taxon>Pseudoxanthomonas</taxon>
    </lineage>
</organism>
<dbReference type="Proteomes" id="UP000292627">
    <property type="component" value="Unassembled WGS sequence"/>
</dbReference>
<evidence type="ECO:0000256" key="1">
    <source>
        <dbReference type="ARBA" id="ARBA00022946"/>
    </source>
</evidence>
<dbReference type="AlphaFoldDB" id="A0A4Q8L722"/>
<gene>
    <name evidence="2" type="ORF">EA660_13910</name>
</gene>
<dbReference type="Gene3D" id="2.40.30.160">
    <property type="match status" value="1"/>
</dbReference>